<dbReference type="OrthoDB" id="116799at2"/>
<dbReference type="SUPFAM" id="SSF53335">
    <property type="entry name" value="S-adenosyl-L-methionine-dependent methyltransferases"/>
    <property type="match status" value="1"/>
</dbReference>
<gene>
    <name evidence="1" type="ORF">FSO04_37670</name>
</gene>
<dbReference type="GO" id="GO:0008757">
    <property type="term" value="F:S-adenosylmethionine-dependent methyltransferase activity"/>
    <property type="evidence" value="ECO:0007669"/>
    <property type="project" value="InterPro"/>
</dbReference>
<dbReference type="CDD" id="cd02440">
    <property type="entry name" value="AdoMet_MTases"/>
    <property type="match status" value="1"/>
</dbReference>
<dbReference type="Pfam" id="PF05401">
    <property type="entry name" value="NodS"/>
    <property type="match status" value="1"/>
</dbReference>
<dbReference type="GO" id="GO:0032259">
    <property type="term" value="P:methylation"/>
    <property type="evidence" value="ECO:0007669"/>
    <property type="project" value="UniProtKB-KW"/>
</dbReference>
<organism evidence="1 2">
    <name type="scientific">Paraburkholderia madseniana</name>
    <dbReference type="NCBI Taxonomy" id="2599607"/>
    <lineage>
        <taxon>Bacteria</taxon>
        <taxon>Pseudomonadati</taxon>
        <taxon>Pseudomonadota</taxon>
        <taxon>Betaproteobacteria</taxon>
        <taxon>Burkholderiales</taxon>
        <taxon>Burkholderiaceae</taxon>
        <taxon>Paraburkholderia</taxon>
    </lineage>
</organism>
<keyword evidence="1" id="KW-0808">Transferase</keyword>
<dbReference type="Proteomes" id="UP000463700">
    <property type="component" value="Unassembled WGS sequence"/>
</dbReference>
<dbReference type="AlphaFoldDB" id="A0A6N6W4X3"/>
<dbReference type="Gene3D" id="3.40.50.150">
    <property type="entry name" value="Vaccinia Virus protein VP39"/>
    <property type="match status" value="1"/>
</dbReference>
<evidence type="ECO:0000313" key="2">
    <source>
        <dbReference type="Proteomes" id="UP000463700"/>
    </source>
</evidence>
<dbReference type="GO" id="GO:0009312">
    <property type="term" value="P:oligosaccharide biosynthetic process"/>
    <property type="evidence" value="ECO:0007669"/>
    <property type="project" value="InterPro"/>
</dbReference>
<dbReference type="InterPro" id="IPR008715">
    <property type="entry name" value="SAM-MeTfrase_NodS-like"/>
</dbReference>
<dbReference type="RefSeq" id="WP_154566554.1">
    <property type="nucleotide sequence ID" value="NZ_JAQQFQ010000026.1"/>
</dbReference>
<proteinExistence type="predicted"/>
<evidence type="ECO:0000313" key="1">
    <source>
        <dbReference type="EMBL" id="KAE8754804.1"/>
    </source>
</evidence>
<accession>A0A6N6W4X3</accession>
<keyword evidence="1" id="KW-0489">Methyltransferase</keyword>
<dbReference type="InterPro" id="IPR029063">
    <property type="entry name" value="SAM-dependent_MTases_sf"/>
</dbReference>
<reference evidence="1 2" key="1">
    <citation type="journal article" date="2020" name="Int. J. Syst. Evol. Microbiol.">
        <title>Paraburkholderia madseniana sp. nov., a phenolic acid-degrading bacterium isolated from acidic forest soil.</title>
        <authorList>
            <person name="Wilhelm R.C."/>
            <person name="Murphy S.J.L."/>
            <person name="Feriancek N.M."/>
            <person name="Karasz D.C."/>
            <person name="DeRito C.M."/>
            <person name="Newman J.D."/>
            <person name="Buckley D.H."/>
        </authorList>
    </citation>
    <scope>NUCLEOTIDE SEQUENCE [LARGE SCALE GENOMIC DNA]</scope>
    <source>
        <strain evidence="1 2">RP11</strain>
    </source>
</reference>
<comment type="caution">
    <text evidence="1">The sequence shown here is derived from an EMBL/GenBank/DDBJ whole genome shotgun (WGS) entry which is preliminary data.</text>
</comment>
<dbReference type="EMBL" id="VOSW01000110">
    <property type="protein sequence ID" value="KAE8754804.1"/>
    <property type="molecule type" value="Genomic_DNA"/>
</dbReference>
<name>A0A6N6W4X3_9BURK</name>
<protein>
    <submittedName>
        <fullName evidence="1">Methyltransferase domain-containing protein</fullName>
    </submittedName>
</protein>
<sequence length="199" mass="23276">MTTRVQYFDDKFRRDDDPWRCNISWYERRKRALMLAALPRERFRHGFEPGCGNGSIAAELAARCDRLLCSDFSSRAVELTRHRLIGIPGARVEQLEMPEHWPHERFDLIVLSELAYYLAPRKLASLVEHVLLSLTDDGYVVSCHWRYPIEPWAQTVDDISNAFHRPGLLHRMVEHVEPDFTLELWSKCARSVAQWEGLV</sequence>